<evidence type="ECO:0000256" key="1">
    <source>
        <dbReference type="ARBA" id="ARBA00022801"/>
    </source>
</evidence>
<keyword evidence="1 3" id="KW-0378">Hydrolase</keyword>
<evidence type="ECO:0000313" key="4">
    <source>
        <dbReference type="Proteomes" id="UP000321464"/>
    </source>
</evidence>
<dbReference type="RefSeq" id="WP_147158694.1">
    <property type="nucleotide sequence ID" value="NZ_BJYR01000007.1"/>
</dbReference>
<dbReference type="PRINTS" id="PR00111">
    <property type="entry name" value="ABHYDROLASE"/>
</dbReference>
<dbReference type="SUPFAM" id="SSF53474">
    <property type="entry name" value="alpha/beta-Hydrolases"/>
    <property type="match status" value="1"/>
</dbReference>
<dbReference type="InterPro" id="IPR029058">
    <property type="entry name" value="AB_hydrolase_fold"/>
</dbReference>
<dbReference type="Pfam" id="PF12697">
    <property type="entry name" value="Abhydrolase_6"/>
    <property type="match status" value="1"/>
</dbReference>
<dbReference type="InterPro" id="IPR000073">
    <property type="entry name" value="AB_hydrolase_1"/>
</dbReference>
<dbReference type="Gene3D" id="3.40.50.1820">
    <property type="entry name" value="alpha/beta hydrolase"/>
    <property type="match status" value="1"/>
</dbReference>
<reference evidence="3 4" key="1">
    <citation type="submission" date="2019-07" db="EMBL/GenBank/DDBJ databases">
        <title>Whole genome shotgun sequence of Novosphingobium sediminis NBRC 106119.</title>
        <authorList>
            <person name="Hosoyama A."/>
            <person name="Uohara A."/>
            <person name="Ohji S."/>
            <person name="Ichikawa N."/>
        </authorList>
    </citation>
    <scope>NUCLEOTIDE SEQUENCE [LARGE SCALE GENOMIC DNA]</scope>
    <source>
        <strain evidence="3 4">NBRC 106119</strain>
    </source>
</reference>
<dbReference type="PANTHER" id="PTHR43798:SF31">
    <property type="entry name" value="AB HYDROLASE SUPERFAMILY PROTEIN YCLE"/>
    <property type="match status" value="1"/>
</dbReference>
<accession>A0A512AI32</accession>
<comment type="caution">
    <text evidence="3">The sequence shown here is derived from an EMBL/GenBank/DDBJ whole genome shotgun (WGS) entry which is preliminary data.</text>
</comment>
<dbReference type="EMBL" id="BJYR01000007">
    <property type="protein sequence ID" value="GEN99354.1"/>
    <property type="molecule type" value="Genomic_DNA"/>
</dbReference>
<name>A0A512AI32_9SPHN</name>
<gene>
    <name evidence="3" type="ORF">NSE01_11870</name>
</gene>
<protein>
    <submittedName>
        <fullName evidence="3">Alpha/beta hydrolase</fullName>
    </submittedName>
</protein>
<organism evidence="3 4">
    <name type="scientific">Novosphingobium sediminis</name>
    <dbReference type="NCBI Taxonomy" id="707214"/>
    <lineage>
        <taxon>Bacteria</taxon>
        <taxon>Pseudomonadati</taxon>
        <taxon>Pseudomonadota</taxon>
        <taxon>Alphaproteobacteria</taxon>
        <taxon>Sphingomonadales</taxon>
        <taxon>Sphingomonadaceae</taxon>
        <taxon>Novosphingobium</taxon>
    </lineage>
</organism>
<dbReference type="InterPro" id="IPR050266">
    <property type="entry name" value="AB_hydrolase_sf"/>
</dbReference>
<evidence type="ECO:0000259" key="2">
    <source>
        <dbReference type="Pfam" id="PF12697"/>
    </source>
</evidence>
<dbReference type="OrthoDB" id="9791366at2"/>
<dbReference type="PANTHER" id="PTHR43798">
    <property type="entry name" value="MONOACYLGLYCEROL LIPASE"/>
    <property type="match status" value="1"/>
</dbReference>
<dbReference type="AlphaFoldDB" id="A0A512AI32"/>
<dbReference type="GO" id="GO:0016020">
    <property type="term" value="C:membrane"/>
    <property type="evidence" value="ECO:0007669"/>
    <property type="project" value="TreeGrafter"/>
</dbReference>
<evidence type="ECO:0000313" key="3">
    <source>
        <dbReference type="EMBL" id="GEN99354.1"/>
    </source>
</evidence>
<proteinExistence type="predicted"/>
<dbReference type="GO" id="GO:0016787">
    <property type="term" value="F:hydrolase activity"/>
    <property type="evidence" value="ECO:0007669"/>
    <property type="project" value="UniProtKB-KW"/>
</dbReference>
<feature type="domain" description="AB hydrolase-1" evidence="2">
    <location>
        <begin position="43"/>
        <end position="291"/>
    </location>
</feature>
<keyword evidence="4" id="KW-1185">Reference proteome</keyword>
<dbReference type="Proteomes" id="UP000321464">
    <property type="component" value="Unassembled WGS sequence"/>
</dbReference>
<sequence length="299" mass="32554">MAEALKGGEKRWEDRSWTSSDGLKLHFRDYPAAGAGSSGKPPVLCLPGLTRNARDFEALAERLAGEWRVICPDMRGRGDSDYARDPMTYTPAHYVADVEALLAAEGIDRFVSIGTSLGGLMTMMLAAVNPDRIAAAVINDVGPEIEPVGLARIREYVGQGRSYETWVHAARALQETNRDTYPGWELPDWLRMAKRTMVIGTGGRIVFDYDMNIAEPFEAEQGPALAPAVMWGMYEAVARRPLLLLRGEHSDMLSTEVAGRMKMRAAGAELVTVPGVGHAPTLDEAEAVAAVTRLLGRAE</sequence>